<protein>
    <submittedName>
        <fullName evidence="1">Uncharacterized protein</fullName>
    </submittedName>
</protein>
<reference evidence="1" key="1">
    <citation type="submission" date="2019-08" db="EMBL/GenBank/DDBJ databases">
        <authorList>
            <person name="Kucharzyk K."/>
            <person name="Murdoch R.W."/>
            <person name="Higgins S."/>
            <person name="Loffler F."/>
        </authorList>
    </citation>
    <scope>NUCLEOTIDE SEQUENCE</scope>
</reference>
<dbReference type="AlphaFoldDB" id="A0A645HQ26"/>
<name>A0A645HQ26_9ZZZZ</name>
<gene>
    <name evidence="1" type="ORF">SDC9_188617</name>
</gene>
<evidence type="ECO:0000313" key="1">
    <source>
        <dbReference type="EMBL" id="MPN41077.1"/>
    </source>
</evidence>
<proteinExistence type="predicted"/>
<sequence>MHDFSGTDGGKIAVSLIGEHDFIRQISFDTGRDGRRSAMRGLLHIAGKVIVGKNRTSHRSDADGFAFYF</sequence>
<organism evidence="1">
    <name type="scientific">bioreactor metagenome</name>
    <dbReference type="NCBI Taxonomy" id="1076179"/>
    <lineage>
        <taxon>unclassified sequences</taxon>
        <taxon>metagenomes</taxon>
        <taxon>ecological metagenomes</taxon>
    </lineage>
</organism>
<dbReference type="EMBL" id="VSSQ01097896">
    <property type="protein sequence ID" value="MPN41077.1"/>
    <property type="molecule type" value="Genomic_DNA"/>
</dbReference>
<accession>A0A645HQ26</accession>
<comment type="caution">
    <text evidence="1">The sequence shown here is derived from an EMBL/GenBank/DDBJ whole genome shotgun (WGS) entry which is preliminary data.</text>
</comment>